<dbReference type="AlphaFoldDB" id="A0A8H8NRV2"/>
<proteinExistence type="predicted"/>
<organism evidence="2 3">
    <name type="scientific">Rhizoctonia solani</name>
    <dbReference type="NCBI Taxonomy" id="456999"/>
    <lineage>
        <taxon>Eukaryota</taxon>
        <taxon>Fungi</taxon>
        <taxon>Dikarya</taxon>
        <taxon>Basidiomycota</taxon>
        <taxon>Agaricomycotina</taxon>
        <taxon>Agaricomycetes</taxon>
        <taxon>Cantharellales</taxon>
        <taxon>Ceratobasidiaceae</taxon>
        <taxon>Rhizoctonia</taxon>
    </lineage>
</organism>
<evidence type="ECO:0000313" key="3">
    <source>
        <dbReference type="Proteomes" id="UP000650533"/>
    </source>
</evidence>
<dbReference type="RefSeq" id="XP_043177884.1">
    <property type="nucleotide sequence ID" value="XM_043322388.1"/>
</dbReference>
<sequence length="105" mass="11580">MAFGSKSKPTRAAGPATNAATAAPPAPARSRWLKGHHGRNEQRHVGELRHALLFYPHDPNTSTAERDQAKAELNAMGRGREAHVPMSVRVKSMFRSNKKRTTVRT</sequence>
<dbReference type="EMBL" id="CP059660">
    <property type="protein sequence ID" value="QRW17647.1"/>
    <property type="molecule type" value="Genomic_DNA"/>
</dbReference>
<dbReference type="KEGG" id="rsx:RhiXN_02571"/>
<feature type="compositionally biased region" description="Low complexity" evidence="1">
    <location>
        <begin position="10"/>
        <end position="23"/>
    </location>
</feature>
<name>A0A8H8NRV2_9AGAM</name>
<evidence type="ECO:0000313" key="2">
    <source>
        <dbReference type="EMBL" id="QRW17647.1"/>
    </source>
</evidence>
<dbReference type="Proteomes" id="UP000650533">
    <property type="component" value="Chromosome 3"/>
</dbReference>
<dbReference type="GeneID" id="67024851"/>
<reference evidence="2" key="1">
    <citation type="submission" date="2020-05" db="EMBL/GenBank/DDBJ databases">
        <title>Evolutionary and genomic comparisons of hybrid uninucleate and nonhybrid Rhizoctonia fungi.</title>
        <authorList>
            <person name="Li C."/>
            <person name="Chen X."/>
        </authorList>
    </citation>
    <scope>NUCLEOTIDE SEQUENCE</scope>
    <source>
        <strain evidence="2">AG-1 IA</strain>
    </source>
</reference>
<gene>
    <name evidence="2" type="ORF">RhiXN_02571</name>
</gene>
<evidence type="ECO:0000256" key="1">
    <source>
        <dbReference type="SAM" id="MobiDB-lite"/>
    </source>
</evidence>
<accession>A0A8H8NRV2</accession>
<protein>
    <submittedName>
        <fullName evidence="2">Uncharacterized protein</fullName>
    </submittedName>
</protein>
<feature type="region of interest" description="Disordered" evidence="1">
    <location>
        <begin position="1"/>
        <end position="42"/>
    </location>
</feature>